<sequence length="288" mass="33032">MMSMSRAIPWSASEVEATVATYRQMLVAELSGQRYNKRELNRALMARLDGRSAGAIEFKHANISAVLRDANCPYVDGYKPRSNYQQSLVEVVEELLLRSELFDRAARLAADLPVVDTTGTVDERIIVDPPRTTPPQQGVREFHADYSVRPPQKRDYLARETRNRELGLAGEHLVMRFEQHRLIQVGQEKLAERVEHVAITQGDGLGFDIRSFEPDGRDRLIEVKTTAFAKESAFFITPNELDCSRAHSNHYHLFRLFNFRKGPKLFFLKGDLREQLWLEPDSYRAGVR</sequence>
<name>A0A7U9C370_9GAMM</name>
<organism evidence="2 3">
    <name type="scientific">Vreelandella boliviensis LC1</name>
    <dbReference type="NCBI Taxonomy" id="1072583"/>
    <lineage>
        <taxon>Bacteria</taxon>
        <taxon>Pseudomonadati</taxon>
        <taxon>Pseudomonadota</taxon>
        <taxon>Gammaproteobacteria</taxon>
        <taxon>Oceanospirillales</taxon>
        <taxon>Halomonadaceae</taxon>
        <taxon>Vreelandella</taxon>
    </lineage>
</organism>
<reference evidence="2 3" key="1">
    <citation type="submission" date="2011-10" db="EMBL/GenBank/DDBJ databases">
        <authorList>
            <person name="Quillaguamn J."/>
            <person name="Guzmn D."/>
            <person name="Balderrama-Subieta A."/>
            <person name="Cardona-Ortuo C."/>
            <person name="Guevara-Martnez M."/>
            <person name="Callisaya-Quispe N."/>
        </authorList>
    </citation>
    <scope>NUCLEOTIDE SEQUENCE [LARGE SCALE GENOMIC DNA]</scope>
    <source>
        <strain evidence="2 3">LC1</strain>
    </source>
</reference>
<dbReference type="Pfam" id="PF13020">
    <property type="entry name" value="NOV_C"/>
    <property type="match status" value="1"/>
</dbReference>
<proteinExistence type="predicted"/>
<dbReference type="EMBL" id="JH393257">
    <property type="protein sequence ID" value="EHJ94313.1"/>
    <property type="molecule type" value="Genomic_DNA"/>
</dbReference>
<dbReference type="InterPro" id="IPR024975">
    <property type="entry name" value="NOV_C"/>
</dbReference>
<evidence type="ECO:0000259" key="1">
    <source>
        <dbReference type="Pfam" id="PF13020"/>
    </source>
</evidence>
<accession>A0A7U9C370</accession>
<feature type="domain" description="Protein NO VEIN C-terminal" evidence="1">
    <location>
        <begin position="170"/>
        <end position="267"/>
    </location>
</feature>
<evidence type="ECO:0000313" key="2">
    <source>
        <dbReference type="EMBL" id="EHJ94313.1"/>
    </source>
</evidence>
<protein>
    <recommendedName>
        <fullName evidence="1">Protein NO VEIN C-terminal domain-containing protein</fullName>
    </recommendedName>
</protein>
<dbReference type="AlphaFoldDB" id="A0A7U9C370"/>
<dbReference type="Proteomes" id="UP000005756">
    <property type="component" value="Unassembled WGS sequence"/>
</dbReference>
<gene>
    <name evidence="2" type="ORF">KUC_1271</name>
</gene>
<evidence type="ECO:0000313" key="3">
    <source>
        <dbReference type="Proteomes" id="UP000005756"/>
    </source>
</evidence>